<dbReference type="Pfam" id="PF20684">
    <property type="entry name" value="Fung_rhodopsin"/>
    <property type="match status" value="1"/>
</dbReference>
<dbReference type="InterPro" id="IPR049326">
    <property type="entry name" value="Rhodopsin_dom_fungi"/>
</dbReference>
<gene>
    <name evidence="9" type="ORF">JMJ77_006384</name>
</gene>
<proteinExistence type="inferred from homology"/>
<evidence type="ECO:0000256" key="3">
    <source>
        <dbReference type="ARBA" id="ARBA00022989"/>
    </source>
</evidence>
<evidence type="ECO:0000256" key="6">
    <source>
        <dbReference type="SAM" id="MobiDB-lite"/>
    </source>
</evidence>
<dbReference type="PANTHER" id="PTHR33048">
    <property type="entry name" value="PTH11-LIKE INTEGRAL MEMBRANE PROTEIN (AFU_ORTHOLOGUE AFUA_5G11245)"/>
    <property type="match status" value="1"/>
</dbReference>
<accession>A0A9P7RLB0</accession>
<evidence type="ECO:0000313" key="9">
    <source>
        <dbReference type="EMBL" id="KAG7059015.1"/>
    </source>
</evidence>
<evidence type="ECO:0000256" key="7">
    <source>
        <dbReference type="SAM" id="Phobius"/>
    </source>
</evidence>
<dbReference type="InterPro" id="IPR052337">
    <property type="entry name" value="SAT4-like"/>
</dbReference>
<feature type="transmembrane region" description="Helical" evidence="7">
    <location>
        <begin position="72"/>
        <end position="95"/>
    </location>
</feature>
<comment type="similarity">
    <text evidence="5">Belongs to the SAT4 family.</text>
</comment>
<protein>
    <submittedName>
        <fullName evidence="9">Integral membrane protein</fullName>
    </submittedName>
</protein>
<feature type="region of interest" description="Disordered" evidence="6">
    <location>
        <begin position="320"/>
        <end position="344"/>
    </location>
</feature>
<comment type="caution">
    <text evidence="9">The sequence shown here is derived from an EMBL/GenBank/DDBJ whole genome shotgun (WGS) entry which is preliminary data.</text>
</comment>
<keyword evidence="4 7" id="KW-0472">Membrane</keyword>
<feature type="compositionally biased region" description="Polar residues" evidence="6">
    <location>
        <begin position="331"/>
        <end position="341"/>
    </location>
</feature>
<dbReference type="EMBL" id="JAESDN010000001">
    <property type="protein sequence ID" value="KAG7059015.1"/>
    <property type="molecule type" value="Genomic_DNA"/>
</dbReference>
<evidence type="ECO:0000256" key="5">
    <source>
        <dbReference type="ARBA" id="ARBA00038359"/>
    </source>
</evidence>
<organism evidence="9 10">
    <name type="scientific">Colletotrichum scovillei</name>
    <dbReference type="NCBI Taxonomy" id="1209932"/>
    <lineage>
        <taxon>Eukaryota</taxon>
        <taxon>Fungi</taxon>
        <taxon>Dikarya</taxon>
        <taxon>Ascomycota</taxon>
        <taxon>Pezizomycotina</taxon>
        <taxon>Sordariomycetes</taxon>
        <taxon>Hypocreomycetidae</taxon>
        <taxon>Glomerellales</taxon>
        <taxon>Glomerellaceae</taxon>
        <taxon>Colletotrichum</taxon>
        <taxon>Colletotrichum acutatum species complex</taxon>
    </lineage>
</organism>
<reference evidence="9" key="1">
    <citation type="submission" date="2021-05" db="EMBL/GenBank/DDBJ databases">
        <title>Comparative genomics of three Colletotrichum scovillei strains and genetic complementation revealed genes involved fungal growth and virulence on chili pepper.</title>
        <authorList>
            <person name="Hsieh D.-K."/>
            <person name="Chuang S.-C."/>
            <person name="Chen C.-Y."/>
            <person name="Chao Y.-T."/>
            <person name="Lu M.-Y.J."/>
            <person name="Lee M.-H."/>
            <person name="Shih M.-C."/>
        </authorList>
    </citation>
    <scope>NUCLEOTIDE SEQUENCE</scope>
    <source>
        <strain evidence="9">Coll-153</strain>
    </source>
</reference>
<feature type="transmembrane region" description="Helical" evidence="7">
    <location>
        <begin position="151"/>
        <end position="173"/>
    </location>
</feature>
<evidence type="ECO:0000256" key="1">
    <source>
        <dbReference type="ARBA" id="ARBA00004141"/>
    </source>
</evidence>
<feature type="domain" description="Rhodopsin" evidence="8">
    <location>
        <begin position="56"/>
        <end position="300"/>
    </location>
</feature>
<feature type="transmembrane region" description="Helical" evidence="7">
    <location>
        <begin position="237"/>
        <end position="261"/>
    </location>
</feature>
<keyword evidence="2 7" id="KW-0812">Transmembrane</keyword>
<sequence>MPPSSSLLLSFYPLQIHNHEVTMDGLSPEYVNASNAGRIVGVVGAFHFIALAFVSLRAYARVVILRAFGTEDALMVAAAILALVSWICLVLQIPYGLGRHGSTIPTNDRTEFEQISFWKTVLSDGVAMGLLRISMAISLLRLKRDLQWYRWSLYAVIGFVIAYSIQAIAWLFVYCTPYSGWWEFQWMNPFDPRCHDFNLFINLTYWNISCNIFTDICLGALPIPIIWHLKMRFRVRLYVIGILNLGYFAVIMGILKAVFMLTTGGNPDAIFDYWVHFWQNLQLNIGIIAACASYLKPLFGRLLKINSSVDYYPSNDRYGRSGQTPLGAGASRNTPYASGNRRTSRIPLDRSLHDEFEMHTKDEFSVTERYISGTGTRAEVVRSPIAMEGRCSAEAVYAGALPSDTNSEEIILQKEHGRGIVCTRDFSVKYSENDRFGPTGSSKS</sequence>
<dbReference type="AlphaFoldDB" id="A0A9P7RLB0"/>
<feature type="transmembrane region" description="Helical" evidence="7">
    <location>
        <begin position="115"/>
        <end position="139"/>
    </location>
</feature>
<evidence type="ECO:0000256" key="2">
    <source>
        <dbReference type="ARBA" id="ARBA00022692"/>
    </source>
</evidence>
<evidence type="ECO:0000256" key="4">
    <source>
        <dbReference type="ARBA" id="ARBA00023136"/>
    </source>
</evidence>
<dbReference type="PANTHER" id="PTHR33048:SF167">
    <property type="entry name" value="INTEGRAL MEMBRANE PROTEIN"/>
    <property type="match status" value="1"/>
</dbReference>
<dbReference type="GO" id="GO:0016020">
    <property type="term" value="C:membrane"/>
    <property type="evidence" value="ECO:0007669"/>
    <property type="project" value="UniProtKB-SubCell"/>
</dbReference>
<keyword evidence="3 7" id="KW-1133">Transmembrane helix</keyword>
<evidence type="ECO:0000313" key="10">
    <source>
        <dbReference type="Proteomes" id="UP000699042"/>
    </source>
</evidence>
<keyword evidence="10" id="KW-1185">Reference proteome</keyword>
<dbReference type="Proteomes" id="UP000699042">
    <property type="component" value="Unassembled WGS sequence"/>
</dbReference>
<name>A0A9P7RLB0_9PEZI</name>
<evidence type="ECO:0000259" key="8">
    <source>
        <dbReference type="Pfam" id="PF20684"/>
    </source>
</evidence>
<comment type="subcellular location">
    <subcellularLocation>
        <location evidence="1">Membrane</location>
        <topology evidence="1">Multi-pass membrane protein</topology>
    </subcellularLocation>
</comment>
<feature type="transmembrane region" description="Helical" evidence="7">
    <location>
        <begin position="39"/>
        <end position="60"/>
    </location>
</feature>
<feature type="transmembrane region" description="Helical" evidence="7">
    <location>
        <begin position="205"/>
        <end position="225"/>
    </location>
</feature>
<feature type="transmembrane region" description="Helical" evidence="7">
    <location>
        <begin position="273"/>
        <end position="295"/>
    </location>
</feature>